<comment type="subunit">
    <text evidence="5">Heterotrimer of A, B and C subunits.</text>
</comment>
<comment type="function">
    <text evidence="5">Allows the formation of correctly charged Gln-tRNA(Gln) through the transamidation of misacylated Glu-tRNA(Gln) in organisms which lack glutaminyl-tRNA synthetase. The reaction takes place in the presence of glutamine and ATP through an activated gamma-phospho-Glu-tRNA(Gln).</text>
</comment>
<comment type="similarity">
    <text evidence="5">Belongs to the amidase family. GatA subfamily.</text>
</comment>
<dbReference type="PANTHER" id="PTHR11895">
    <property type="entry name" value="TRANSAMIDASE"/>
    <property type="match status" value="1"/>
</dbReference>
<dbReference type="EC" id="6.3.5.7" evidence="5"/>
<dbReference type="InterPro" id="IPR023631">
    <property type="entry name" value="Amidase_dom"/>
</dbReference>
<comment type="catalytic activity">
    <reaction evidence="5">
        <text>L-glutamyl-tRNA(Gln) + L-glutamine + ATP + H2O = L-glutaminyl-tRNA(Gln) + L-glutamate + ADP + phosphate + H(+)</text>
        <dbReference type="Rhea" id="RHEA:17521"/>
        <dbReference type="Rhea" id="RHEA-COMP:9681"/>
        <dbReference type="Rhea" id="RHEA-COMP:9684"/>
        <dbReference type="ChEBI" id="CHEBI:15377"/>
        <dbReference type="ChEBI" id="CHEBI:15378"/>
        <dbReference type="ChEBI" id="CHEBI:29985"/>
        <dbReference type="ChEBI" id="CHEBI:30616"/>
        <dbReference type="ChEBI" id="CHEBI:43474"/>
        <dbReference type="ChEBI" id="CHEBI:58359"/>
        <dbReference type="ChEBI" id="CHEBI:78520"/>
        <dbReference type="ChEBI" id="CHEBI:78521"/>
        <dbReference type="ChEBI" id="CHEBI:456216"/>
        <dbReference type="EC" id="6.3.5.7"/>
    </reaction>
</comment>
<dbReference type="Gene3D" id="3.90.1300.10">
    <property type="entry name" value="Amidase signature (AS) domain"/>
    <property type="match status" value="1"/>
</dbReference>
<reference evidence="9" key="1">
    <citation type="submission" date="2017-09" db="EMBL/GenBank/DDBJ databases">
        <title>Depth-based differentiation of microbial function through sediment-hosted aquifers and enrichment of novel symbionts in the deep terrestrial subsurface.</title>
        <authorList>
            <person name="Probst A.J."/>
            <person name="Ladd B."/>
            <person name="Jarett J.K."/>
            <person name="Geller-Mcgrath D.E."/>
            <person name="Sieber C.M.K."/>
            <person name="Emerson J.B."/>
            <person name="Anantharaman K."/>
            <person name="Thomas B.C."/>
            <person name="Malmstrom R."/>
            <person name="Stieglmeier M."/>
            <person name="Klingl A."/>
            <person name="Woyke T."/>
            <person name="Ryan C.M."/>
            <person name="Banfield J.F."/>
        </authorList>
    </citation>
    <scope>NUCLEOTIDE SEQUENCE [LARGE SCALE GENOMIC DNA]</scope>
</reference>
<dbReference type="InterPro" id="IPR036928">
    <property type="entry name" value="AS_sf"/>
</dbReference>
<proteinExistence type="inferred from homology"/>
<feature type="active site" description="Acyl-ester intermediate" evidence="5">
    <location>
        <position position="178"/>
    </location>
</feature>
<feature type="active site" description="Charge relay system" evidence="5">
    <location>
        <position position="79"/>
    </location>
</feature>
<keyword evidence="8" id="KW-0808">Transferase</keyword>
<sequence length="472" mass="51011">MEYTDLSVRELQQGYRAKDFSVSEVVRAYLDKIEKENPTLNAYLEVFDGAFEYAKEADALFLEKGDRAPSLTGIPVAVKDNILIKGRIASSASKMLENHVAPYDATVIKKLREENALCIGRTNMDEFAMGSSTEHSAFGPTRNPHDPERVPGGSSGGSASAVAGKMAPVALGSETCGSIRQPASLCGLVGFKPTYGAVSRSGLIAMGSSLDQIGPLSRTVNDAELVFNIIRGYDELDATSLPAYEPVSAKNKRIGVPRAFIKDASPEVQQLFEGNLKKLEKEGYEIVDIEFPSAPYALAAYYIVMPAEVSTNLARLDGVRYGHHAPGEDLLDEYKKSRMEGFGKETRRRIILGTHILSSGYYDAYYARATALRGALAKDLEKAFESVSYIATPTTPNVAFKLGEKADPLSMYLEDVFAAPANLTGIPAISVSAGTIATDGKDLPIGIQFMSPKRSDKSLFDVARTLLGETNT</sequence>
<accession>A0A2H0UFR0</accession>
<evidence type="ECO:0000256" key="5">
    <source>
        <dbReference type="HAMAP-Rule" id="MF_00120"/>
    </source>
</evidence>
<dbReference type="HAMAP" id="MF_00120">
    <property type="entry name" value="GatA"/>
    <property type="match status" value="1"/>
</dbReference>
<protein>
    <recommendedName>
        <fullName evidence="5">Glutamyl-tRNA(Gln) amidotransferase subunit A</fullName>
        <shortName evidence="5">Glu-ADT subunit A</shortName>
        <ecNumber evidence="5">6.3.5.7</ecNumber>
    </recommendedName>
</protein>
<feature type="active site" description="Charge relay system" evidence="5">
    <location>
        <position position="154"/>
    </location>
</feature>
<dbReference type="InterPro" id="IPR004412">
    <property type="entry name" value="GatA"/>
</dbReference>
<dbReference type="EMBL" id="PFBH01000014">
    <property type="protein sequence ID" value="PIR85210.1"/>
    <property type="molecule type" value="Genomic_DNA"/>
</dbReference>
<dbReference type="Proteomes" id="UP000229315">
    <property type="component" value="Unassembled WGS sequence"/>
</dbReference>
<dbReference type="InterPro" id="IPR000120">
    <property type="entry name" value="Amidase"/>
</dbReference>
<feature type="domain" description="Amidase" evidence="7">
    <location>
        <begin position="24"/>
        <end position="459"/>
    </location>
</feature>
<gene>
    <name evidence="5 8" type="primary">gatA</name>
    <name evidence="8" type="ORF">COU15_02275</name>
</gene>
<keyword evidence="2 5" id="KW-0547">Nucleotide-binding</keyword>
<evidence type="ECO:0000256" key="3">
    <source>
        <dbReference type="ARBA" id="ARBA00022840"/>
    </source>
</evidence>
<evidence type="ECO:0000256" key="2">
    <source>
        <dbReference type="ARBA" id="ARBA00022741"/>
    </source>
</evidence>
<dbReference type="PANTHER" id="PTHR11895:SF151">
    <property type="entry name" value="GLUTAMYL-TRNA(GLN) AMIDOTRANSFERASE SUBUNIT A"/>
    <property type="match status" value="1"/>
</dbReference>
<evidence type="ECO:0000259" key="7">
    <source>
        <dbReference type="Pfam" id="PF01425"/>
    </source>
</evidence>
<evidence type="ECO:0000256" key="4">
    <source>
        <dbReference type="ARBA" id="ARBA00022917"/>
    </source>
</evidence>
<dbReference type="GO" id="GO:0050567">
    <property type="term" value="F:glutaminyl-tRNA synthase (glutamine-hydrolyzing) activity"/>
    <property type="evidence" value="ECO:0007669"/>
    <property type="project" value="UniProtKB-UniRule"/>
</dbReference>
<comment type="caution">
    <text evidence="8">The sequence shown here is derived from an EMBL/GenBank/DDBJ whole genome shotgun (WGS) entry which is preliminary data.</text>
</comment>
<feature type="region of interest" description="Disordered" evidence="6">
    <location>
        <begin position="131"/>
        <end position="161"/>
    </location>
</feature>
<dbReference type="GO" id="GO:0005524">
    <property type="term" value="F:ATP binding"/>
    <property type="evidence" value="ECO:0007669"/>
    <property type="project" value="UniProtKB-KW"/>
</dbReference>
<dbReference type="Pfam" id="PF01425">
    <property type="entry name" value="Amidase"/>
    <property type="match status" value="1"/>
</dbReference>
<dbReference type="SUPFAM" id="SSF75304">
    <property type="entry name" value="Amidase signature (AS) enzymes"/>
    <property type="match status" value="1"/>
</dbReference>
<dbReference type="GO" id="GO:0006412">
    <property type="term" value="P:translation"/>
    <property type="evidence" value="ECO:0007669"/>
    <property type="project" value="UniProtKB-UniRule"/>
</dbReference>
<evidence type="ECO:0000256" key="6">
    <source>
        <dbReference type="SAM" id="MobiDB-lite"/>
    </source>
</evidence>
<evidence type="ECO:0000313" key="8">
    <source>
        <dbReference type="EMBL" id="PIR85210.1"/>
    </source>
</evidence>
<dbReference type="AlphaFoldDB" id="A0A2H0UFR0"/>
<dbReference type="NCBIfam" id="TIGR00132">
    <property type="entry name" value="gatA"/>
    <property type="match status" value="1"/>
</dbReference>
<keyword evidence="1 5" id="KW-0436">Ligase</keyword>
<name>A0A2H0UFR0_9BACT</name>
<dbReference type="GO" id="GO:0030956">
    <property type="term" value="C:glutamyl-tRNA(Gln) amidotransferase complex"/>
    <property type="evidence" value="ECO:0007669"/>
    <property type="project" value="InterPro"/>
</dbReference>
<evidence type="ECO:0000256" key="1">
    <source>
        <dbReference type="ARBA" id="ARBA00022598"/>
    </source>
</evidence>
<organism evidence="8 9">
    <name type="scientific">Candidatus Kaiserbacteria bacterium CG10_big_fil_rev_8_21_14_0_10_45_20</name>
    <dbReference type="NCBI Taxonomy" id="1974607"/>
    <lineage>
        <taxon>Bacteria</taxon>
        <taxon>Candidatus Kaiseribacteriota</taxon>
    </lineage>
</organism>
<keyword evidence="4 5" id="KW-0648">Protein biosynthesis</keyword>
<dbReference type="GO" id="GO:0016740">
    <property type="term" value="F:transferase activity"/>
    <property type="evidence" value="ECO:0007669"/>
    <property type="project" value="UniProtKB-KW"/>
</dbReference>
<evidence type="ECO:0000313" key="9">
    <source>
        <dbReference type="Proteomes" id="UP000229315"/>
    </source>
</evidence>
<keyword evidence="3 5" id="KW-0067">ATP-binding</keyword>